<protein>
    <recommendedName>
        <fullName evidence="1">Co-chaperone DjlA N-terminal domain-containing protein</fullName>
    </recommendedName>
</protein>
<evidence type="ECO:0000259" key="1">
    <source>
        <dbReference type="Pfam" id="PF05099"/>
    </source>
</evidence>
<gene>
    <name evidence="2" type="ORF">GTQ45_00680</name>
</gene>
<dbReference type="SUPFAM" id="SSF158682">
    <property type="entry name" value="TerB-like"/>
    <property type="match status" value="1"/>
</dbReference>
<proteinExistence type="predicted"/>
<dbReference type="Gene3D" id="1.10.3680.10">
    <property type="entry name" value="TerB-like"/>
    <property type="match status" value="1"/>
</dbReference>
<dbReference type="EMBL" id="WXYQ01000001">
    <property type="protein sequence ID" value="NBG94241.1"/>
    <property type="molecule type" value="Genomic_DNA"/>
</dbReference>
<feature type="domain" description="Co-chaperone DjlA N-terminal" evidence="1">
    <location>
        <begin position="12"/>
        <end position="127"/>
    </location>
</feature>
<name>A0A845Q864_9HYPH</name>
<keyword evidence="3" id="KW-1185">Reference proteome</keyword>
<accession>A0A845Q864</accession>
<dbReference type="RefSeq" id="WP_160586377.1">
    <property type="nucleotide sequence ID" value="NZ_BMHN01000001.1"/>
</dbReference>
<dbReference type="InterPro" id="IPR007791">
    <property type="entry name" value="DjlA_N"/>
</dbReference>
<reference evidence="2 3" key="1">
    <citation type="journal article" date="2016" name="Int. J. Syst. Evol. Microbiol.">
        <title>Pyruvatibacter mobilis gen. nov., sp. nov., a marine bacterium from the culture broth of Picochlorum sp. 122.</title>
        <authorList>
            <person name="Wang G."/>
            <person name="Tang M."/>
            <person name="Wu H."/>
            <person name="Dai S."/>
            <person name="Li T."/>
            <person name="Chen C."/>
            <person name="He H."/>
            <person name="Fan J."/>
            <person name="Xiang W."/>
            <person name="Li X."/>
        </authorList>
    </citation>
    <scope>NUCLEOTIDE SEQUENCE [LARGE SCALE GENOMIC DNA]</scope>
    <source>
        <strain evidence="2 3">GYP-11</strain>
    </source>
</reference>
<comment type="caution">
    <text evidence="2">The sequence shown here is derived from an EMBL/GenBank/DDBJ whole genome shotgun (WGS) entry which is preliminary data.</text>
</comment>
<sequence>MSHTDPKTVTHAICGAYLLVAFSDGEFASIEEGRLMAELAADDAFRAFDLSALNAEMDELIQAFTADYEATALDVLISIASVKEGEMAVRAVKHAARVAIIADQAISPQEEHALERVALALGLDKAAL</sequence>
<dbReference type="AlphaFoldDB" id="A0A845Q864"/>
<dbReference type="OrthoDB" id="9865170at2"/>
<evidence type="ECO:0000313" key="2">
    <source>
        <dbReference type="EMBL" id="NBG94241.1"/>
    </source>
</evidence>
<organism evidence="2 3">
    <name type="scientific">Pyruvatibacter mobilis</name>
    <dbReference type="NCBI Taxonomy" id="1712261"/>
    <lineage>
        <taxon>Bacteria</taxon>
        <taxon>Pseudomonadati</taxon>
        <taxon>Pseudomonadota</taxon>
        <taxon>Alphaproteobacteria</taxon>
        <taxon>Hyphomicrobiales</taxon>
        <taxon>Parvibaculaceae</taxon>
        <taxon>Pyruvatibacter</taxon>
    </lineage>
</organism>
<dbReference type="Pfam" id="PF05099">
    <property type="entry name" value="TerB"/>
    <property type="match status" value="1"/>
</dbReference>
<dbReference type="InterPro" id="IPR029024">
    <property type="entry name" value="TerB-like"/>
</dbReference>
<dbReference type="GeneID" id="300656297"/>
<evidence type="ECO:0000313" key="3">
    <source>
        <dbReference type="Proteomes" id="UP000470384"/>
    </source>
</evidence>
<dbReference type="Proteomes" id="UP000470384">
    <property type="component" value="Unassembled WGS sequence"/>
</dbReference>